<feature type="region of interest" description="Disordered" evidence="8">
    <location>
        <begin position="1"/>
        <end position="52"/>
    </location>
</feature>
<dbReference type="Pfam" id="PF00149">
    <property type="entry name" value="Metallophos"/>
    <property type="match status" value="1"/>
</dbReference>
<dbReference type="SMART" id="SM00156">
    <property type="entry name" value="PP2Ac"/>
    <property type="match status" value="1"/>
</dbReference>
<dbReference type="PANTHER" id="PTHR11668:SF484">
    <property type="entry name" value="SERINE_THREONINE-PROTEIN PHOSPHATASE PP-Z1-RELATED"/>
    <property type="match status" value="1"/>
</dbReference>
<protein>
    <recommendedName>
        <fullName evidence="7">Serine/threonine-protein phosphatase</fullName>
        <ecNumber evidence="7">3.1.3.16</ecNumber>
    </recommendedName>
</protein>
<keyword evidence="4" id="KW-0464">Manganese</keyword>
<dbReference type="InterPro" id="IPR006186">
    <property type="entry name" value="Ser/Thr-sp_prot-phosphatase"/>
</dbReference>
<organism evidence="10 11">
    <name type="scientific">Penicillium arizonense</name>
    <dbReference type="NCBI Taxonomy" id="1835702"/>
    <lineage>
        <taxon>Eukaryota</taxon>
        <taxon>Fungi</taxon>
        <taxon>Dikarya</taxon>
        <taxon>Ascomycota</taxon>
        <taxon>Pezizomycotina</taxon>
        <taxon>Eurotiomycetes</taxon>
        <taxon>Eurotiomycetidae</taxon>
        <taxon>Eurotiales</taxon>
        <taxon>Aspergillaceae</taxon>
        <taxon>Penicillium</taxon>
    </lineage>
</organism>
<proteinExistence type="inferred from homology"/>
<dbReference type="InterPro" id="IPR050341">
    <property type="entry name" value="PP1_catalytic_subunit"/>
</dbReference>
<name>A0A1F5LCW6_PENAI</name>
<evidence type="ECO:0000256" key="6">
    <source>
        <dbReference type="ARBA" id="ARBA00048336"/>
    </source>
</evidence>
<dbReference type="Gene3D" id="3.60.21.10">
    <property type="match status" value="1"/>
</dbReference>
<comment type="caution">
    <text evidence="10">The sequence shown here is derived from an EMBL/GenBank/DDBJ whole genome shotgun (WGS) entry which is preliminary data.</text>
</comment>
<sequence>MSTADIQQPPTITNEIPASLSMPEESELGPMNDASKEESVTAMKEGGQFPQKELLKQHSNDLQRVKEVGFDHTTERSTTHDCDPAINSSKRPSFSRFLRRGIHHSGNFSKHGSLDSPVTSVQNALNEKTSQLSEEFSHGAEVPLSESSPGVPGATNESILRKHNQLNLETIIWDYSSRDRTNMERSTLFDLDGMISRLLHVGKSRPEKRLCLNNDEILSICSAARNLLLSQPVLLELNAPIHIIGDIHGQFTDLLRFFEMSGFPPASNYLFLGDYVDRGKQSLETILLLLCYKLKYPETFFLLRGNHECANVSRIYGFYDECKRRCNVKIWKTFTDVFNCLPVAAVIAERIFCVHGGLSPNLYDMNDIRNLVRPTEVPDRGLLNDLLWSDPANIKDWGPNDDRGVSWSFGRKVVANFLKRHDLDLVCRAHMVVEGGYEFFGERNLVTVFSAPNYCGKFDNLGASMEVSGDLVCNFNAFGSSKQIVEDHLSGATAFNPLMLEGAISSISVNFANEQMTAASGRKAVSLAKSDHKEKMLKNVRAITVDQIKGALRDILLPMFAPKTANLVVTCATVLEDAIKQGFEASGFTPTVQPLKEFEDDYGLKAGDQDEDED</sequence>
<evidence type="ECO:0000259" key="9">
    <source>
        <dbReference type="PROSITE" id="PS00125"/>
    </source>
</evidence>
<evidence type="ECO:0000256" key="8">
    <source>
        <dbReference type="SAM" id="MobiDB-lite"/>
    </source>
</evidence>
<dbReference type="GO" id="GO:0004722">
    <property type="term" value="F:protein serine/threonine phosphatase activity"/>
    <property type="evidence" value="ECO:0007669"/>
    <property type="project" value="UniProtKB-EC"/>
</dbReference>
<dbReference type="SUPFAM" id="SSF56300">
    <property type="entry name" value="Metallo-dependent phosphatases"/>
    <property type="match status" value="1"/>
</dbReference>
<accession>A0A1F5LCW6</accession>
<dbReference type="InterPro" id="IPR031675">
    <property type="entry name" value="STPPase_N"/>
</dbReference>
<dbReference type="OrthoDB" id="1930084at2759"/>
<dbReference type="GO" id="GO:0005737">
    <property type="term" value="C:cytoplasm"/>
    <property type="evidence" value="ECO:0007669"/>
    <property type="project" value="TreeGrafter"/>
</dbReference>
<keyword evidence="1" id="KW-0479">Metal-binding</keyword>
<evidence type="ECO:0000256" key="5">
    <source>
        <dbReference type="ARBA" id="ARBA00047761"/>
    </source>
</evidence>
<dbReference type="InterPro" id="IPR004843">
    <property type="entry name" value="Calcineurin-like_PHP"/>
</dbReference>
<dbReference type="GeneID" id="34578362"/>
<evidence type="ECO:0000256" key="7">
    <source>
        <dbReference type="RuleBase" id="RU004273"/>
    </source>
</evidence>
<gene>
    <name evidence="10" type="ORF">PENARI_c014G11362</name>
</gene>
<dbReference type="AlphaFoldDB" id="A0A1F5LCW6"/>
<reference evidence="10 11" key="1">
    <citation type="journal article" date="2016" name="Sci. Rep.">
        <title>Penicillium arizonense, a new, genome sequenced fungal species, reveals a high chemical diversity in secreted metabolites.</title>
        <authorList>
            <person name="Grijseels S."/>
            <person name="Nielsen J.C."/>
            <person name="Randelovic M."/>
            <person name="Nielsen J."/>
            <person name="Nielsen K.F."/>
            <person name="Workman M."/>
            <person name="Frisvad J.C."/>
        </authorList>
    </citation>
    <scope>NUCLEOTIDE SEQUENCE [LARGE SCALE GENOMIC DNA]</scope>
    <source>
        <strain evidence="10 11">CBS 141311</strain>
    </source>
</reference>
<dbReference type="RefSeq" id="XP_022486498.1">
    <property type="nucleotide sequence ID" value="XM_022633628.1"/>
</dbReference>
<evidence type="ECO:0000256" key="4">
    <source>
        <dbReference type="ARBA" id="ARBA00023211"/>
    </source>
</evidence>
<feature type="compositionally biased region" description="Basic and acidic residues" evidence="8">
    <location>
        <begin position="70"/>
        <end position="83"/>
    </location>
</feature>
<evidence type="ECO:0000313" key="10">
    <source>
        <dbReference type="EMBL" id="OGE51053.1"/>
    </source>
</evidence>
<comment type="similarity">
    <text evidence="7">Belongs to the PPP phosphatase family.</text>
</comment>
<feature type="compositionally biased region" description="Polar residues" evidence="8">
    <location>
        <begin position="1"/>
        <end position="16"/>
    </location>
</feature>
<dbReference type="InterPro" id="IPR029052">
    <property type="entry name" value="Metallo-depent_PP-like"/>
</dbReference>
<dbReference type="STRING" id="1835702.A0A1F5LCW6"/>
<evidence type="ECO:0000256" key="2">
    <source>
        <dbReference type="ARBA" id="ARBA00022801"/>
    </source>
</evidence>
<dbReference type="GO" id="GO:0046872">
    <property type="term" value="F:metal ion binding"/>
    <property type="evidence" value="ECO:0007669"/>
    <property type="project" value="UniProtKB-KW"/>
</dbReference>
<dbReference type="PROSITE" id="PS00125">
    <property type="entry name" value="SER_THR_PHOSPHATASE"/>
    <property type="match status" value="1"/>
</dbReference>
<feature type="region of interest" description="Disordered" evidence="8">
    <location>
        <begin position="70"/>
        <end position="90"/>
    </location>
</feature>
<dbReference type="Proteomes" id="UP000177622">
    <property type="component" value="Unassembled WGS sequence"/>
</dbReference>
<keyword evidence="11" id="KW-1185">Reference proteome</keyword>
<evidence type="ECO:0000313" key="11">
    <source>
        <dbReference type="Proteomes" id="UP000177622"/>
    </source>
</evidence>
<evidence type="ECO:0000256" key="1">
    <source>
        <dbReference type="ARBA" id="ARBA00022723"/>
    </source>
</evidence>
<feature type="region of interest" description="Disordered" evidence="8">
    <location>
        <begin position="132"/>
        <end position="155"/>
    </location>
</feature>
<dbReference type="GO" id="GO:0005634">
    <property type="term" value="C:nucleus"/>
    <property type="evidence" value="ECO:0007669"/>
    <property type="project" value="TreeGrafter"/>
</dbReference>
<dbReference type="PRINTS" id="PR00114">
    <property type="entry name" value="STPHPHTASE"/>
</dbReference>
<keyword evidence="2 7" id="KW-0378">Hydrolase</keyword>
<dbReference type="Pfam" id="PF16891">
    <property type="entry name" value="STPPase_N"/>
    <property type="match status" value="1"/>
</dbReference>
<keyword evidence="3" id="KW-0904">Protein phosphatase</keyword>
<comment type="catalytic activity">
    <reaction evidence="6 7">
        <text>O-phospho-L-threonyl-[protein] + H2O = L-threonyl-[protein] + phosphate</text>
        <dbReference type="Rhea" id="RHEA:47004"/>
        <dbReference type="Rhea" id="RHEA-COMP:11060"/>
        <dbReference type="Rhea" id="RHEA-COMP:11605"/>
        <dbReference type="ChEBI" id="CHEBI:15377"/>
        <dbReference type="ChEBI" id="CHEBI:30013"/>
        <dbReference type="ChEBI" id="CHEBI:43474"/>
        <dbReference type="ChEBI" id="CHEBI:61977"/>
        <dbReference type="EC" id="3.1.3.16"/>
    </reaction>
</comment>
<dbReference type="FunFam" id="3.60.21.10:FF:000026">
    <property type="entry name" value="Serine/threonine-protein phosphatase"/>
    <property type="match status" value="1"/>
</dbReference>
<evidence type="ECO:0000256" key="3">
    <source>
        <dbReference type="ARBA" id="ARBA00022912"/>
    </source>
</evidence>
<comment type="catalytic activity">
    <reaction evidence="5">
        <text>O-phospho-L-seryl-[protein] + H2O = L-seryl-[protein] + phosphate</text>
        <dbReference type="Rhea" id="RHEA:20629"/>
        <dbReference type="Rhea" id="RHEA-COMP:9863"/>
        <dbReference type="Rhea" id="RHEA-COMP:11604"/>
        <dbReference type="ChEBI" id="CHEBI:15377"/>
        <dbReference type="ChEBI" id="CHEBI:29999"/>
        <dbReference type="ChEBI" id="CHEBI:43474"/>
        <dbReference type="ChEBI" id="CHEBI:83421"/>
        <dbReference type="EC" id="3.1.3.16"/>
    </reaction>
</comment>
<dbReference type="PANTHER" id="PTHR11668">
    <property type="entry name" value="SERINE/THREONINE PROTEIN PHOSPHATASE"/>
    <property type="match status" value="1"/>
</dbReference>
<dbReference type="EMBL" id="LXJU01000014">
    <property type="protein sequence ID" value="OGE51053.1"/>
    <property type="molecule type" value="Genomic_DNA"/>
</dbReference>
<dbReference type="EC" id="3.1.3.16" evidence="7"/>
<feature type="domain" description="Serine/threonine specific protein phosphatases" evidence="9">
    <location>
        <begin position="303"/>
        <end position="308"/>
    </location>
</feature>